<evidence type="ECO:0000256" key="2">
    <source>
        <dbReference type="SAM" id="SignalP"/>
    </source>
</evidence>
<keyword evidence="3" id="KW-1185">Reference proteome</keyword>
<feature type="signal peptide" evidence="2">
    <location>
        <begin position="1"/>
        <end position="20"/>
    </location>
</feature>
<dbReference type="RefSeq" id="XP_026193365.1">
    <property type="nucleotide sequence ID" value="XM_026337580.1"/>
</dbReference>
<accession>A0A6P6S247</accession>
<name>A0A6P6S247_9EIME</name>
<dbReference type="GeneID" id="34620493"/>
<feature type="region of interest" description="Disordered" evidence="1">
    <location>
        <begin position="299"/>
        <end position="325"/>
    </location>
</feature>
<evidence type="ECO:0000313" key="3">
    <source>
        <dbReference type="Proteomes" id="UP000515125"/>
    </source>
</evidence>
<feature type="region of interest" description="Disordered" evidence="1">
    <location>
        <begin position="169"/>
        <end position="189"/>
    </location>
</feature>
<feature type="chain" id="PRO_5027759152" evidence="2">
    <location>
        <begin position="21"/>
        <end position="572"/>
    </location>
</feature>
<sequence>MQGCLYRAVCWFALLQGCLPLRGWVASDPPASSEFASFSLQRMQQRPLPLILAAAWTSEASFTWQDLLGSLWCSRACCPATSPRGAPGKTPEPGGRPSKTSQPFAQPQASVYGSKCRLGFRWHASSATAVAAAAKEHQHLAVPATLWGELEAFGLPIVAVDFSETPRGATAADSPYTAGAPTFSRNPRDWRLGKGFWGAPARGPPSDTGGTTARANEAEVLLEGPPKRVDPRKPVVGLLPRGAPQQQQWLPLAAPPMGNAGGPLRTLRRLLLRLLHPRQQRQRRQAAAAAATLAALEHLPSSSDAGEGRTPGKAQSFPKWRPRQGLMGPPASGFSLAFVQPDEPFVKSAQGGPLMFTEGPWGLASDVLLLAGRGCSFWAYDMFAAPQQQQVALQLLSKLPDRRSRLQRLRSRHSGGKQQHLLDAWGFPQWPAYAILAHIHKVLNTHREALLKGPQRQLRGPRGVEAFDFGDVLIACSHREIGQLAHALHWKCSQAGDKAACAARDRHRGGDGRRGILGEGPAFCLSPSAAAAAETAGAKTPSADAVAALLLAGLPVLTEPQWLTHGKTNVVW</sequence>
<keyword evidence="2" id="KW-0732">Signal</keyword>
<dbReference type="AlphaFoldDB" id="A0A6P6S247"/>
<proteinExistence type="predicted"/>
<dbReference type="Proteomes" id="UP000515125">
    <property type="component" value="Unplaced"/>
</dbReference>
<protein>
    <submittedName>
        <fullName evidence="4">Uncharacterized protein LOC34620493</fullName>
    </submittedName>
</protein>
<dbReference type="OrthoDB" id="10685530at2759"/>
<feature type="region of interest" description="Disordered" evidence="1">
    <location>
        <begin position="82"/>
        <end position="107"/>
    </location>
</feature>
<feature type="compositionally biased region" description="Polar residues" evidence="1">
    <location>
        <begin position="98"/>
        <end position="107"/>
    </location>
</feature>
<dbReference type="PROSITE" id="PS51257">
    <property type="entry name" value="PROKAR_LIPOPROTEIN"/>
    <property type="match status" value="1"/>
</dbReference>
<evidence type="ECO:0000256" key="1">
    <source>
        <dbReference type="SAM" id="MobiDB-lite"/>
    </source>
</evidence>
<organism evidence="3 4">
    <name type="scientific">Cyclospora cayetanensis</name>
    <dbReference type="NCBI Taxonomy" id="88456"/>
    <lineage>
        <taxon>Eukaryota</taxon>
        <taxon>Sar</taxon>
        <taxon>Alveolata</taxon>
        <taxon>Apicomplexa</taxon>
        <taxon>Conoidasida</taxon>
        <taxon>Coccidia</taxon>
        <taxon>Eucoccidiorida</taxon>
        <taxon>Eimeriorina</taxon>
        <taxon>Eimeriidae</taxon>
        <taxon>Cyclospora</taxon>
    </lineage>
</organism>
<reference evidence="4" key="1">
    <citation type="submission" date="2025-08" db="UniProtKB">
        <authorList>
            <consortium name="RefSeq"/>
        </authorList>
    </citation>
    <scope>IDENTIFICATION</scope>
</reference>
<gene>
    <name evidence="4" type="primary">LOC34620493</name>
</gene>
<evidence type="ECO:0000313" key="4">
    <source>
        <dbReference type="RefSeq" id="XP_026193365.1"/>
    </source>
</evidence>